<reference evidence="1 2" key="1">
    <citation type="journal article" date="2014" name="Appl. Environ. Microbiol.">
        <title>Elucidation of insertion elements encoded on plasmids and in vitro construction of shuttle vectors from the toxic cyanobacterium Planktothrix.</title>
        <authorList>
            <person name="Christiansen G."/>
            <person name="Goesmann A."/>
            <person name="Kurmayer R."/>
        </authorList>
    </citation>
    <scope>NUCLEOTIDE SEQUENCE [LARGE SCALE GENOMIC DNA]</scope>
    <source>
        <strain evidence="1 2">NIVA-CYA 126/8</strain>
    </source>
</reference>
<accession>A0A073CGM3</accession>
<dbReference type="Pfam" id="PF13489">
    <property type="entry name" value="Methyltransf_23"/>
    <property type="match status" value="1"/>
</dbReference>
<organism evidence="1 2">
    <name type="scientific">Planktothrix agardhii (strain NIVA-CYA 126/8)</name>
    <dbReference type="NCBI Taxonomy" id="388467"/>
    <lineage>
        <taxon>Bacteria</taxon>
        <taxon>Bacillati</taxon>
        <taxon>Cyanobacteriota</taxon>
        <taxon>Cyanophyceae</taxon>
        <taxon>Oscillatoriophycideae</taxon>
        <taxon>Oscillatoriales</taxon>
        <taxon>Microcoleaceae</taxon>
        <taxon>Planktothrix</taxon>
    </lineage>
</organism>
<dbReference type="SUPFAM" id="SSF53335">
    <property type="entry name" value="S-adenosyl-L-methionine-dependent methyltransferases"/>
    <property type="match status" value="1"/>
</dbReference>
<dbReference type="STRING" id="388467.A19Y_2100"/>
<protein>
    <submittedName>
        <fullName evidence="1">DHHB methyltransferase</fullName>
        <ecNumber evidence="1">2.1.1.64</ecNumber>
    </submittedName>
</protein>
<dbReference type="AlphaFoldDB" id="A0A073CGM3"/>
<dbReference type="GO" id="GO:0032259">
    <property type="term" value="P:methylation"/>
    <property type="evidence" value="ECO:0007669"/>
    <property type="project" value="UniProtKB-KW"/>
</dbReference>
<proteinExistence type="predicted"/>
<dbReference type="eggNOG" id="ENOG5033XMN">
    <property type="taxonomic scope" value="Bacteria"/>
</dbReference>
<keyword evidence="1" id="KW-0489">Methyltransferase</keyword>
<sequence length="271" mass="30589">MNQSSLQPIYHLDEASKQSLIARYAQPKQLETLSYATVRDFCDSADHLPQVCKLHDDIKNVQRPWLIKTILSQVPLGGKLLEIGGGEPIVCGILAELGYQVTLVDPYEGAGNGPTEYAQYSQQYPHVKIIKDLFSPNLSQISPAAFDCIFSISVLEHIHGDAHRFIYEGIRKFLRQGGKSIHCIDHVAQGWGTEAHEENLKRILLCQLKLQNPDYPLEKIDSDYAVLSNQLKEDVETYYLSATGHYLWRGNVPYDQFPFRKVVSIQSCIAT</sequence>
<dbReference type="Gene3D" id="3.40.50.150">
    <property type="entry name" value="Vaccinia Virus protein VP39"/>
    <property type="match status" value="1"/>
</dbReference>
<name>A0A073CGM3_PLAA1</name>
<dbReference type="Proteomes" id="UP000027395">
    <property type="component" value="Chromosome"/>
</dbReference>
<gene>
    <name evidence="1" type="ORF">A19Y_2100</name>
</gene>
<evidence type="ECO:0000313" key="2">
    <source>
        <dbReference type="Proteomes" id="UP000027395"/>
    </source>
</evidence>
<dbReference type="EC" id="2.1.1.64" evidence="1"/>
<dbReference type="InterPro" id="IPR029063">
    <property type="entry name" value="SAM-dependent_MTases_sf"/>
</dbReference>
<keyword evidence="2" id="KW-1185">Reference proteome</keyword>
<dbReference type="GO" id="GO:0061542">
    <property type="term" value="F:3-demethylubiquinol 3-O-methyltransferase activity"/>
    <property type="evidence" value="ECO:0007669"/>
    <property type="project" value="UniProtKB-EC"/>
</dbReference>
<dbReference type="HOGENOM" id="CLU_099396_0_0_3"/>
<dbReference type="PATRIC" id="fig|388467.6.peg.2048"/>
<evidence type="ECO:0000313" key="1">
    <source>
        <dbReference type="EMBL" id="KEI67067.1"/>
    </source>
</evidence>
<dbReference type="RefSeq" id="WP_042154045.1">
    <property type="nucleotide sequence ID" value="NZ_CM002803.1"/>
</dbReference>
<keyword evidence="1" id="KW-0808">Transferase</keyword>
<dbReference type="EMBL" id="CM002803">
    <property type="protein sequence ID" value="KEI67067.1"/>
    <property type="molecule type" value="Genomic_DNA"/>
</dbReference>
<dbReference type="CDD" id="cd02440">
    <property type="entry name" value="AdoMet_MTases"/>
    <property type="match status" value="1"/>
</dbReference>